<organism evidence="3 4">
    <name type="scientific">Anopheles epiroticus</name>
    <dbReference type="NCBI Taxonomy" id="199890"/>
    <lineage>
        <taxon>Eukaryota</taxon>
        <taxon>Metazoa</taxon>
        <taxon>Ecdysozoa</taxon>
        <taxon>Arthropoda</taxon>
        <taxon>Hexapoda</taxon>
        <taxon>Insecta</taxon>
        <taxon>Pterygota</taxon>
        <taxon>Neoptera</taxon>
        <taxon>Endopterygota</taxon>
        <taxon>Diptera</taxon>
        <taxon>Nematocera</taxon>
        <taxon>Culicoidea</taxon>
        <taxon>Culicidae</taxon>
        <taxon>Anophelinae</taxon>
        <taxon>Anopheles</taxon>
    </lineage>
</organism>
<feature type="compositionally biased region" description="Polar residues" evidence="2">
    <location>
        <begin position="418"/>
        <end position="435"/>
    </location>
</feature>
<keyword evidence="1" id="KW-0193">Cuticle</keyword>
<proteinExistence type="predicted"/>
<name>A0A182PIA9_9DIPT</name>
<feature type="region of interest" description="Disordered" evidence="2">
    <location>
        <begin position="363"/>
        <end position="443"/>
    </location>
</feature>
<dbReference type="VEuPathDB" id="VectorBase:AEPI006671"/>
<keyword evidence="4" id="KW-1185">Reference proteome</keyword>
<evidence type="ECO:0000256" key="2">
    <source>
        <dbReference type="SAM" id="MobiDB-lite"/>
    </source>
</evidence>
<feature type="compositionally biased region" description="Acidic residues" evidence="2">
    <location>
        <begin position="216"/>
        <end position="240"/>
    </location>
</feature>
<evidence type="ECO:0000313" key="3">
    <source>
        <dbReference type="EnsemblMetazoa" id="AEPI006671-PA"/>
    </source>
</evidence>
<dbReference type="AlphaFoldDB" id="A0A182PIA9"/>
<reference evidence="3" key="2">
    <citation type="submission" date="2020-05" db="UniProtKB">
        <authorList>
            <consortium name="EnsemblMetazoa"/>
        </authorList>
    </citation>
    <scope>IDENTIFICATION</scope>
    <source>
        <strain evidence="3">Epiroticus2</strain>
    </source>
</reference>
<dbReference type="GO" id="GO:0042302">
    <property type="term" value="F:structural constituent of cuticle"/>
    <property type="evidence" value="ECO:0007669"/>
    <property type="project" value="UniProtKB-UniRule"/>
</dbReference>
<feature type="compositionally biased region" description="Basic and acidic residues" evidence="2">
    <location>
        <begin position="249"/>
        <end position="263"/>
    </location>
</feature>
<feature type="compositionally biased region" description="Acidic residues" evidence="2">
    <location>
        <begin position="398"/>
        <end position="410"/>
    </location>
</feature>
<protein>
    <submittedName>
        <fullName evidence="3">Uncharacterized protein</fullName>
    </submittedName>
</protein>
<feature type="compositionally biased region" description="Basic and acidic residues" evidence="2">
    <location>
        <begin position="272"/>
        <end position="298"/>
    </location>
</feature>
<feature type="region of interest" description="Disordered" evidence="2">
    <location>
        <begin position="213"/>
        <end position="350"/>
    </location>
</feature>
<dbReference type="STRING" id="199890.A0A182PIA9"/>
<dbReference type="InterPro" id="IPR000618">
    <property type="entry name" value="Insect_cuticle"/>
</dbReference>
<evidence type="ECO:0000313" key="4">
    <source>
        <dbReference type="Proteomes" id="UP000075885"/>
    </source>
</evidence>
<dbReference type="PROSITE" id="PS51155">
    <property type="entry name" value="CHIT_BIND_RR_2"/>
    <property type="match status" value="1"/>
</dbReference>
<accession>A0A182PIA9</accession>
<dbReference type="Proteomes" id="UP000075885">
    <property type="component" value="Unassembled WGS sequence"/>
</dbReference>
<dbReference type="EnsemblMetazoa" id="AEPI006671-RA">
    <property type="protein sequence ID" value="AEPI006671-PA"/>
    <property type="gene ID" value="AEPI006671"/>
</dbReference>
<feature type="region of interest" description="Disordered" evidence="2">
    <location>
        <begin position="501"/>
        <end position="553"/>
    </location>
</feature>
<evidence type="ECO:0000256" key="1">
    <source>
        <dbReference type="PROSITE-ProRule" id="PRU00497"/>
    </source>
</evidence>
<sequence>MIVHRSGDGGGGEAELHAESLARLIKTLRILPAGSQFGRSARTISNSSGVWRLTLNVFRVSVQLDGAVLCEPISTYLLLNEPVKMRLNWILLPLLALLSEAREERAYRGGKAEYMKADRKGETQFQHQKTIDGAVLGCFGYVDGQGKMFVTHYLADGAGYRSVSLSAPDKMTRDRLKLLRNGEDGPAAELFPVDCTEEGDLGRLKKMAEKIKQDFESEDPEEKQDDVSSETPEDEAADDSNDPKQSPKSGKEPSKQQPKKESGKISSKNKKPKEGVKSLENAQDSKDEVEPKMKETEPVSRFAPKGNNEAASAPGPATRSETPESTLADVFPTPPFEADPEPTRVGVPSDSNDVVAAISRVLPVIRDIGPPAVSASAPKKDSSVAPKTSAPSSVNGDVYDEVDDEEDTDTVDAVAPEKQQQADPEKPGQSTSQPTDAGGSCIEIILKVPTDARHVIVRTENPTFKTQDGASLNELVSKIGPGVYDVQLSKFDKVVFEKYDKSSEEQSQAPNNLGKAFNYEELVPKPKNSGPSQQAPGDSANAYLPKADSVRSR</sequence>
<feature type="compositionally biased region" description="Polar residues" evidence="2">
    <location>
        <begin position="385"/>
        <end position="395"/>
    </location>
</feature>
<reference evidence="4" key="1">
    <citation type="submission" date="2013-03" db="EMBL/GenBank/DDBJ databases">
        <title>The Genome Sequence of Anopheles epiroticus epiroticus2.</title>
        <authorList>
            <consortium name="The Broad Institute Genomics Platform"/>
            <person name="Neafsey D.E."/>
            <person name="Howell P."/>
            <person name="Walker B."/>
            <person name="Young S.K."/>
            <person name="Zeng Q."/>
            <person name="Gargeya S."/>
            <person name="Fitzgerald M."/>
            <person name="Haas B."/>
            <person name="Abouelleil A."/>
            <person name="Allen A.W."/>
            <person name="Alvarado L."/>
            <person name="Arachchi H.M."/>
            <person name="Berlin A.M."/>
            <person name="Chapman S.B."/>
            <person name="Gainer-Dewar J."/>
            <person name="Goldberg J."/>
            <person name="Griggs A."/>
            <person name="Gujja S."/>
            <person name="Hansen M."/>
            <person name="Howarth C."/>
            <person name="Imamovic A."/>
            <person name="Ireland A."/>
            <person name="Larimer J."/>
            <person name="McCowan C."/>
            <person name="Murphy C."/>
            <person name="Pearson M."/>
            <person name="Poon T.W."/>
            <person name="Priest M."/>
            <person name="Roberts A."/>
            <person name="Saif S."/>
            <person name="Shea T."/>
            <person name="Sisk P."/>
            <person name="Sykes S."/>
            <person name="Wortman J."/>
            <person name="Nusbaum C."/>
            <person name="Birren B."/>
        </authorList>
    </citation>
    <scope>NUCLEOTIDE SEQUENCE [LARGE SCALE GENOMIC DNA]</scope>
    <source>
        <strain evidence="4">Epiroticus2</strain>
    </source>
</reference>